<gene>
    <name evidence="2" type="ORF">Fot_06229</name>
</gene>
<feature type="region of interest" description="Disordered" evidence="1">
    <location>
        <begin position="1"/>
        <end position="27"/>
    </location>
</feature>
<feature type="compositionally biased region" description="Basic and acidic residues" evidence="1">
    <location>
        <begin position="1"/>
        <end position="19"/>
    </location>
</feature>
<protein>
    <submittedName>
        <fullName evidence="2">Uncharacterized protein</fullName>
    </submittedName>
</protein>
<evidence type="ECO:0000313" key="3">
    <source>
        <dbReference type="Proteomes" id="UP001604277"/>
    </source>
</evidence>
<comment type="caution">
    <text evidence="2">The sequence shown here is derived from an EMBL/GenBank/DDBJ whole genome shotgun (WGS) entry which is preliminary data.</text>
</comment>
<evidence type="ECO:0000256" key="1">
    <source>
        <dbReference type="SAM" id="MobiDB-lite"/>
    </source>
</evidence>
<dbReference type="AlphaFoldDB" id="A0ABD1WT21"/>
<sequence length="113" mass="12875">MDGRIDGSNLTERKMRTRLESGITPSVNGTQLNHSEYQNFMNSIISLPFVLLTIPFYPFSMAPQKVIETIGRTLNQQYERWQPRLHDWTTSSSGPSMMDCILMAACEAHEIPP</sequence>
<dbReference type="EMBL" id="JBFOLJ010000002">
    <property type="protein sequence ID" value="KAL2552610.1"/>
    <property type="molecule type" value="Genomic_DNA"/>
</dbReference>
<name>A0ABD1WT21_9LAMI</name>
<proteinExistence type="predicted"/>
<keyword evidence="3" id="KW-1185">Reference proteome</keyword>
<accession>A0ABD1WT21</accession>
<organism evidence="2 3">
    <name type="scientific">Forsythia ovata</name>
    <dbReference type="NCBI Taxonomy" id="205694"/>
    <lineage>
        <taxon>Eukaryota</taxon>
        <taxon>Viridiplantae</taxon>
        <taxon>Streptophyta</taxon>
        <taxon>Embryophyta</taxon>
        <taxon>Tracheophyta</taxon>
        <taxon>Spermatophyta</taxon>
        <taxon>Magnoliopsida</taxon>
        <taxon>eudicotyledons</taxon>
        <taxon>Gunneridae</taxon>
        <taxon>Pentapetalae</taxon>
        <taxon>asterids</taxon>
        <taxon>lamiids</taxon>
        <taxon>Lamiales</taxon>
        <taxon>Oleaceae</taxon>
        <taxon>Forsythieae</taxon>
        <taxon>Forsythia</taxon>
    </lineage>
</organism>
<dbReference type="Proteomes" id="UP001604277">
    <property type="component" value="Unassembled WGS sequence"/>
</dbReference>
<evidence type="ECO:0000313" key="2">
    <source>
        <dbReference type="EMBL" id="KAL2552610.1"/>
    </source>
</evidence>
<reference evidence="3" key="1">
    <citation type="submission" date="2024-07" db="EMBL/GenBank/DDBJ databases">
        <title>Two chromosome-level genome assemblies of Korean endemic species Abeliophyllum distichum and Forsythia ovata (Oleaceae).</title>
        <authorList>
            <person name="Jang H."/>
        </authorList>
    </citation>
    <scope>NUCLEOTIDE SEQUENCE [LARGE SCALE GENOMIC DNA]</scope>
</reference>